<dbReference type="SUPFAM" id="SSF55021">
    <property type="entry name" value="ACT-like"/>
    <property type="match status" value="1"/>
</dbReference>
<dbReference type="Proteomes" id="UP000004080">
    <property type="component" value="Unassembled WGS sequence"/>
</dbReference>
<evidence type="ECO:0000313" key="5">
    <source>
        <dbReference type="Proteomes" id="UP000004080"/>
    </source>
</evidence>
<evidence type="ECO:0000259" key="3">
    <source>
        <dbReference type="PROSITE" id="PS51371"/>
    </source>
</evidence>
<dbReference type="OrthoDB" id="9781631at2"/>
<proteinExistence type="predicted"/>
<dbReference type="InterPro" id="IPR051257">
    <property type="entry name" value="Diverse_CBS-Domain"/>
</dbReference>
<accession>I8AIF2</accession>
<dbReference type="AlphaFoldDB" id="I8AIF2"/>
<keyword evidence="5" id="KW-1185">Reference proteome</keyword>
<dbReference type="InterPro" id="IPR000644">
    <property type="entry name" value="CBS_dom"/>
</dbReference>
<dbReference type="eggNOG" id="COG0517">
    <property type="taxonomic scope" value="Bacteria"/>
</dbReference>
<protein>
    <submittedName>
        <fullName evidence="4">Acetoin dehydrogenase</fullName>
    </submittedName>
</protein>
<organism evidence="4 5">
    <name type="scientific">Fictibacillus macauensis ZFHKF-1</name>
    <dbReference type="NCBI Taxonomy" id="1196324"/>
    <lineage>
        <taxon>Bacteria</taxon>
        <taxon>Bacillati</taxon>
        <taxon>Bacillota</taxon>
        <taxon>Bacilli</taxon>
        <taxon>Bacillales</taxon>
        <taxon>Fictibacillaceae</taxon>
        <taxon>Fictibacillus</taxon>
    </lineage>
</organism>
<dbReference type="CDD" id="cd04883">
    <property type="entry name" value="ACT_AcuB"/>
    <property type="match status" value="1"/>
</dbReference>
<dbReference type="EMBL" id="AKKV01000025">
    <property type="protein sequence ID" value="EIT85482.1"/>
    <property type="molecule type" value="Genomic_DNA"/>
</dbReference>
<evidence type="ECO:0000256" key="2">
    <source>
        <dbReference type="PROSITE-ProRule" id="PRU00703"/>
    </source>
</evidence>
<dbReference type="Pfam" id="PF00571">
    <property type="entry name" value="CBS"/>
    <property type="match status" value="2"/>
</dbReference>
<comment type="caution">
    <text evidence="4">The sequence shown here is derived from an EMBL/GenBank/DDBJ whole genome shotgun (WGS) entry which is preliminary data.</text>
</comment>
<feature type="domain" description="CBS" evidence="3">
    <location>
        <begin position="78"/>
        <end position="137"/>
    </location>
</feature>
<sequence>MIVQDMMNKKPITAESHTTIKEAFILLRHHHIRHLPIVDSAKQLLGIVSDRDLRDASPSIFDGEDHQAAFERSLSEVMKKDVISAHPLDFVEDTLSTFYDQQIGCLPVVEHGRLVGVITERDMLHTLIQLTGAHQPSSHLEIRVENIAGKLADVANHIKKYKININSVLVYPSNDEEAYKIIVLRINTMNPLRIANDLRAHGYDVLWPQEAELSQ</sequence>
<dbReference type="PANTHER" id="PTHR43080">
    <property type="entry name" value="CBS DOMAIN-CONTAINING PROTEIN CBSX3, MITOCHONDRIAL"/>
    <property type="match status" value="1"/>
</dbReference>
<dbReference type="InterPro" id="IPR046342">
    <property type="entry name" value="CBS_dom_sf"/>
</dbReference>
<evidence type="ECO:0000313" key="4">
    <source>
        <dbReference type="EMBL" id="EIT85482.1"/>
    </source>
</evidence>
<name>I8AIF2_9BACL</name>
<keyword evidence="1 2" id="KW-0129">CBS domain</keyword>
<evidence type="ECO:0000256" key="1">
    <source>
        <dbReference type="ARBA" id="ARBA00023122"/>
    </source>
</evidence>
<dbReference type="CDD" id="cd04584">
    <property type="entry name" value="CBS_pair_AcuB_like"/>
    <property type="match status" value="1"/>
</dbReference>
<dbReference type="SUPFAM" id="SSF54631">
    <property type="entry name" value="CBS-domain pair"/>
    <property type="match status" value="1"/>
</dbReference>
<feature type="domain" description="CBS" evidence="3">
    <location>
        <begin position="7"/>
        <end position="66"/>
    </location>
</feature>
<dbReference type="PANTHER" id="PTHR43080:SF2">
    <property type="entry name" value="CBS DOMAIN-CONTAINING PROTEIN"/>
    <property type="match status" value="1"/>
</dbReference>
<dbReference type="SMART" id="SM00116">
    <property type="entry name" value="CBS"/>
    <property type="match status" value="2"/>
</dbReference>
<dbReference type="Gene3D" id="3.10.580.10">
    <property type="entry name" value="CBS-domain"/>
    <property type="match status" value="1"/>
</dbReference>
<dbReference type="PATRIC" id="fig|1196324.3.peg.1960"/>
<dbReference type="RefSeq" id="WP_007202007.1">
    <property type="nucleotide sequence ID" value="NZ_AKKV01000025.1"/>
</dbReference>
<reference evidence="4 5" key="1">
    <citation type="journal article" date="2012" name="J. Bacteriol.">
        <title>Genome of Bacillus macauensis ZFHKF-1, a Long-Chain-Forming Bacterium.</title>
        <authorList>
            <person name="Cai L."/>
            <person name="Zhang T."/>
        </authorList>
    </citation>
    <scope>NUCLEOTIDE SEQUENCE [LARGE SCALE GENOMIC DNA]</scope>
    <source>
        <strain evidence="4 5">ZFHKF-1</strain>
    </source>
</reference>
<dbReference type="InterPro" id="IPR045865">
    <property type="entry name" value="ACT-like_dom_sf"/>
</dbReference>
<dbReference type="STRING" id="1196324.A374_09603"/>
<gene>
    <name evidence="4" type="ORF">A374_09603</name>
</gene>
<dbReference type="PROSITE" id="PS51371">
    <property type="entry name" value="CBS"/>
    <property type="match status" value="2"/>
</dbReference>